<reference evidence="2" key="1">
    <citation type="submission" date="2018-01" db="EMBL/GenBank/DDBJ databases">
        <authorList>
            <person name="Gaut B.S."/>
            <person name="Morton B.R."/>
            <person name="Clegg M.T."/>
            <person name="Duvall M.R."/>
        </authorList>
    </citation>
    <scope>NUCLEOTIDE SEQUENCE</scope>
    <source>
        <strain evidence="2">Lactobacillus helveticus</strain>
    </source>
</reference>
<evidence type="ECO:0000313" key="2">
    <source>
        <dbReference type="EMBL" id="SPB26731.1"/>
    </source>
</evidence>
<feature type="region of interest" description="Disordered" evidence="1">
    <location>
        <begin position="1"/>
        <end position="32"/>
    </location>
</feature>
<name>A0A2X0PJ31_LACHE</name>
<dbReference type="AlphaFoldDB" id="A0A2X0PJ31"/>
<proteinExistence type="predicted"/>
<protein>
    <submittedName>
        <fullName evidence="2">Uncharacterized protein</fullName>
    </submittedName>
</protein>
<evidence type="ECO:0000256" key="1">
    <source>
        <dbReference type="SAM" id="MobiDB-lite"/>
    </source>
</evidence>
<feature type="compositionally biased region" description="Polar residues" evidence="1">
    <location>
        <begin position="1"/>
        <end position="19"/>
    </location>
</feature>
<organism evidence="2">
    <name type="scientific">Lactobacillus helveticus</name>
    <name type="common">Lactobacillus suntoryeus</name>
    <dbReference type="NCBI Taxonomy" id="1587"/>
    <lineage>
        <taxon>Bacteria</taxon>
        <taxon>Bacillati</taxon>
        <taxon>Bacillota</taxon>
        <taxon>Bacilli</taxon>
        <taxon>Lactobacillales</taxon>
        <taxon>Lactobacillaceae</taxon>
        <taxon>Lactobacillus</taxon>
    </lineage>
</organism>
<sequence length="32" mass="3420">MAQQQVPNERSANGQSDTSIGRKGLTGCENQN</sequence>
<accession>A0A2X0PJ31</accession>
<gene>
    <name evidence="2" type="ORF">BDKNPLJD_02038</name>
</gene>
<dbReference type="EMBL" id="OGTV01000102">
    <property type="protein sequence ID" value="SPB26731.1"/>
    <property type="molecule type" value="Genomic_DNA"/>
</dbReference>